<comment type="similarity">
    <text evidence="2">Belongs to the YtcA family.</text>
</comment>
<accession>A0A1N7S2R1</accession>
<evidence type="ECO:0000256" key="3">
    <source>
        <dbReference type="ARBA" id="ARBA00021237"/>
    </source>
</evidence>
<sequence>MHTNTPLKNLVRIESNFDNLPLFPEKERDPRHEVYAVGDMDPSNTDDLGVTEGATRRNGCSNRAAGVAVIATVLMSGCVNSPSIGVLGAYFPDWLFCIVAGVALTVVIYLILKRLQVDDLLGPSAVVYPTLVTFLSLAVWLLLFQH</sequence>
<reference evidence="12" key="1">
    <citation type="submission" date="2016-12" db="EMBL/GenBank/DDBJ databases">
        <authorList>
            <person name="Moulin L."/>
        </authorList>
    </citation>
    <scope>NUCLEOTIDE SEQUENCE [LARGE SCALE GENOMIC DNA]</scope>
    <source>
        <strain evidence="12">STM 7183</strain>
    </source>
</reference>
<evidence type="ECO:0000313" key="12">
    <source>
        <dbReference type="EMBL" id="SIT41626.1"/>
    </source>
</evidence>
<organism evidence="12 13">
    <name type="scientific">Paraburkholderia piptadeniae</name>
    <dbReference type="NCBI Taxonomy" id="1701573"/>
    <lineage>
        <taxon>Bacteria</taxon>
        <taxon>Pseudomonadati</taxon>
        <taxon>Pseudomonadota</taxon>
        <taxon>Betaproteobacteria</taxon>
        <taxon>Burkholderiales</taxon>
        <taxon>Burkholderiaceae</taxon>
        <taxon>Paraburkholderia</taxon>
    </lineage>
</organism>
<dbReference type="Pfam" id="PF17090">
    <property type="entry name" value="Ytca"/>
    <property type="match status" value="1"/>
</dbReference>
<gene>
    <name evidence="12" type="ORF">BN2476_300097</name>
</gene>
<evidence type="ECO:0000256" key="10">
    <source>
        <dbReference type="ARBA" id="ARBA00023288"/>
    </source>
</evidence>
<feature type="transmembrane region" description="Helical" evidence="11">
    <location>
        <begin position="124"/>
        <end position="143"/>
    </location>
</feature>
<evidence type="ECO:0000256" key="4">
    <source>
        <dbReference type="ARBA" id="ARBA00022475"/>
    </source>
</evidence>
<dbReference type="InterPro" id="IPR031381">
    <property type="entry name" value="YtcA"/>
</dbReference>
<evidence type="ECO:0000313" key="13">
    <source>
        <dbReference type="Proteomes" id="UP000195569"/>
    </source>
</evidence>
<evidence type="ECO:0000256" key="8">
    <source>
        <dbReference type="ARBA" id="ARBA00023136"/>
    </source>
</evidence>
<comment type="subcellular location">
    <subcellularLocation>
        <location evidence="1">Membrane</location>
        <topology evidence="1">Multi-pass membrane protein</topology>
    </subcellularLocation>
</comment>
<keyword evidence="10" id="KW-0449">Lipoprotein</keyword>
<feature type="transmembrane region" description="Helical" evidence="11">
    <location>
        <begin position="93"/>
        <end position="112"/>
    </location>
</feature>
<keyword evidence="4" id="KW-1003">Cell membrane</keyword>
<dbReference type="Proteomes" id="UP000195569">
    <property type="component" value="Unassembled WGS sequence"/>
</dbReference>
<keyword evidence="6" id="KW-0732">Signal</keyword>
<dbReference type="AlphaFoldDB" id="A0A1N7S2R1"/>
<feature type="transmembrane region" description="Helical" evidence="11">
    <location>
        <begin position="64"/>
        <end position="87"/>
    </location>
</feature>
<evidence type="ECO:0000256" key="1">
    <source>
        <dbReference type="ARBA" id="ARBA00004141"/>
    </source>
</evidence>
<comment type="caution">
    <text evidence="12">The sequence shown here is derived from an EMBL/GenBank/DDBJ whole genome shotgun (WGS) entry which is preliminary data.</text>
</comment>
<name>A0A1N7S2R1_9BURK</name>
<evidence type="ECO:0000256" key="6">
    <source>
        <dbReference type="ARBA" id="ARBA00022729"/>
    </source>
</evidence>
<keyword evidence="8 11" id="KW-0472">Membrane</keyword>
<keyword evidence="5 11" id="KW-0812">Transmembrane</keyword>
<evidence type="ECO:0000256" key="2">
    <source>
        <dbReference type="ARBA" id="ARBA00008208"/>
    </source>
</evidence>
<evidence type="ECO:0000256" key="7">
    <source>
        <dbReference type="ARBA" id="ARBA00022989"/>
    </source>
</evidence>
<evidence type="ECO:0000256" key="5">
    <source>
        <dbReference type="ARBA" id="ARBA00022692"/>
    </source>
</evidence>
<proteinExistence type="inferred from homology"/>
<keyword evidence="9" id="KW-0564">Palmitate</keyword>
<keyword evidence="13" id="KW-1185">Reference proteome</keyword>
<evidence type="ECO:0000256" key="11">
    <source>
        <dbReference type="SAM" id="Phobius"/>
    </source>
</evidence>
<protein>
    <recommendedName>
        <fullName evidence="3">Uncharacterized protein YtcA</fullName>
    </recommendedName>
</protein>
<dbReference type="GO" id="GO:0016020">
    <property type="term" value="C:membrane"/>
    <property type="evidence" value="ECO:0007669"/>
    <property type="project" value="UniProtKB-SubCell"/>
</dbReference>
<evidence type="ECO:0000256" key="9">
    <source>
        <dbReference type="ARBA" id="ARBA00023139"/>
    </source>
</evidence>
<keyword evidence="7 11" id="KW-1133">Transmembrane helix</keyword>
<dbReference type="EMBL" id="CYGY02000030">
    <property type="protein sequence ID" value="SIT41626.1"/>
    <property type="molecule type" value="Genomic_DNA"/>
</dbReference>